<protein>
    <submittedName>
        <fullName evidence="2">Unplaced genomic scaffold scaffold_351, whole genome shotgun sequence</fullName>
    </submittedName>
</protein>
<proteinExistence type="predicted"/>
<evidence type="ECO:0000313" key="3">
    <source>
        <dbReference type="Proteomes" id="UP000054538"/>
    </source>
</evidence>
<feature type="transmembrane region" description="Helical" evidence="1">
    <location>
        <begin position="426"/>
        <end position="444"/>
    </location>
</feature>
<keyword evidence="3" id="KW-1185">Reference proteome</keyword>
<dbReference type="STRING" id="930991.A0A0D0D999"/>
<dbReference type="InParanoid" id="A0A0D0D999"/>
<accession>A0A0D0D999</accession>
<dbReference type="Proteomes" id="UP000054538">
    <property type="component" value="Unassembled WGS sequence"/>
</dbReference>
<keyword evidence="1" id="KW-0472">Membrane</keyword>
<gene>
    <name evidence="2" type="ORF">PAXRUDRAFT_828830</name>
</gene>
<sequence>MADNPGPPDQQQSFLAATLVPRLVRSLSKAQSTTDTQQITSTASAEQATSSASTRWISKQKATAIGHFTKFTHKLGESSSALDFPPTSWFGDVTGFSGTNLAQASSQGASAGHTPAEVPVNSVDATTNDPAVVDGESPEPTTLAKKIRDVISTIPSLPSTISTSSSRLWISPSSIPPEVGTDGPPAPASVTHDLNLLALLTSSDVMNGSFERGRQSVWSALDHLRPPYSKKRENATSPEAPQDAVLDCLDDNNSVMMYGPLEPDDSSEVEIACSEIVSVNGDGEEIRTPQPRFVPLPSESIDRVLMRGGGDFTAGNGMHREVEPSEVAFVGMEQMWASAEPARDQPPVKEYRVWLPSLTKISVQTMWWGFRIYLPPPVLDILNNKQLEAAKRAAIITTALKWLMDHLPIPLLPPQMRPAVAVLRRLVPYLGYMGGLIAWSWTAIRSFDKGYGVVLTATWLLPVALIPGTWEVDEFPTLHTDPQPPTSTPY</sequence>
<evidence type="ECO:0000256" key="1">
    <source>
        <dbReference type="SAM" id="Phobius"/>
    </source>
</evidence>
<reference evidence="3" key="2">
    <citation type="submission" date="2015-01" db="EMBL/GenBank/DDBJ databases">
        <title>Evolutionary Origins and Diversification of the Mycorrhizal Mutualists.</title>
        <authorList>
            <consortium name="DOE Joint Genome Institute"/>
            <consortium name="Mycorrhizal Genomics Consortium"/>
            <person name="Kohler A."/>
            <person name="Kuo A."/>
            <person name="Nagy L.G."/>
            <person name="Floudas D."/>
            <person name="Copeland A."/>
            <person name="Barry K.W."/>
            <person name="Cichocki N."/>
            <person name="Veneault-Fourrey C."/>
            <person name="LaButti K."/>
            <person name="Lindquist E.A."/>
            <person name="Lipzen A."/>
            <person name="Lundell T."/>
            <person name="Morin E."/>
            <person name="Murat C."/>
            <person name="Riley R."/>
            <person name="Ohm R."/>
            <person name="Sun H."/>
            <person name="Tunlid A."/>
            <person name="Henrissat B."/>
            <person name="Grigoriev I.V."/>
            <person name="Hibbett D.S."/>
            <person name="Martin F."/>
        </authorList>
    </citation>
    <scope>NUCLEOTIDE SEQUENCE [LARGE SCALE GENOMIC DNA]</scope>
    <source>
        <strain evidence="3">Ve08.2h10</strain>
    </source>
</reference>
<reference evidence="2 3" key="1">
    <citation type="submission" date="2014-04" db="EMBL/GenBank/DDBJ databases">
        <authorList>
            <consortium name="DOE Joint Genome Institute"/>
            <person name="Kuo A."/>
            <person name="Kohler A."/>
            <person name="Jargeat P."/>
            <person name="Nagy L.G."/>
            <person name="Floudas D."/>
            <person name="Copeland A."/>
            <person name="Barry K.W."/>
            <person name="Cichocki N."/>
            <person name="Veneault-Fourrey C."/>
            <person name="LaButti K."/>
            <person name="Lindquist E.A."/>
            <person name="Lipzen A."/>
            <person name="Lundell T."/>
            <person name="Morin E."/>
            <person name="Murat C."/>
            <person name="Sun H."/>
            <person name="Tunlid A."/>
            <person name="Henrissat B."/>
            <person name="Grigoriev I.V."/>
            <person name="Hibbett D.S."/>
            <person name="Martin F."/>
            <person name="Nordberg H.P."/>
            <person name="Cantor M.N."/>
            <person name="Hua S.X."/>
        </authorList>
    </citation>
    <scope>NUCLEOTIDE SEQUENCE [LARGE SCALE GENOMIC DNA]</scope>
    <source>
        <strain evidence="2 3">Ve08.2h10</strain>
    </source>
</reference>
<feature type="transmembrane region" description="Helical" evidence="1">
    <location>
        <begin position="451"/>
        <end position="470"/>
    </location>
</feature>
<dbReference type="HOGENOM" id="CLU_035154_1_0_1"/>
<keyword evidence="1" id="KW-1133">Transmembrane helix</keyword>
<dbReference type="AlphaFoldDB" id="A0A0D0D999"/>
<evidence type="ECO:0000313" key="2">
    <source>
        <dbReference type="EMBL" id="KIK93587.1"/>
    </source>
</evidence>
<dbReference type="EMBL" id="KN825173">
    <property type="protein sequence ID" value="KIK93587.1"/>
    <property type="molecule type" value="Genomic_DNA"/>
</dbReference>
<name>A0A0D0D999_9AGAM</name>
<keyword evidence="1" id="KW-0812">Transmembrane</keyword>
<organism evidence="2 3">
    <name type="scientific">Paxillus rubicundulus Ve08.2h10</name>
    <dbReference type="NCBI Taxonomy" id="930991"/>
    <lineage>
        <taxon>Eukaryota</taxon>
        <taxon>Fungi</taxon>
        <taxon>Dikarya</taxon>
        <taxon>Basidiomycota</taxon>
        <taxon>Agaricomycotina</taxon>
        <taxon>Agaricomycetes</taxon>
        <taxon>Agaricomycetidae</taxon>
        <taxon>Boletales</taxon>
        <taxon>Paxilineae</taxon>
        <taxon>Paxillaceae</taxon>
        <taxon>Paxillus</taxon>
    </lineage>
</organism>
<dbReference type="OrthoDB" id="3247214at2759"/>